<sequence>MEATREAFRKRVVGFADLYLVKRIDPSIARQQRDADNERHRPNFDLHVRLRNSVHAWYEAISGCVPATVKWTLPSELPVLVSGITDHRYDVAVFDRFVASLPWPSIEAGQ</sequence>
<name>A0ABY8CPS4_9HYPH</name>
<evidence type="ECO:0000313" key="1">
    <source>
        <dbReference type="EMBL" id="WEX80656.1"/>
    </source>
</evidence>
<accession>A0ABY8CPS4</accession>
<protein>
    <submittedName>
        <fullName evidence="1">Uncharacterized protein</fullName>
    </submittedName>
</protein>
<gene>
    <name evidence="1" type="ORF">PYH38_002130</name>
</gene>
<dbReference type="EMBL" id="CP120370">
    <property type="protein sequence ID" value="WEX80656.1"/>
    <property type="molecule type" value="Genomic_DNA"/>
</dbReference>
<dbReference type="RefSeq" id="WP_280731376.1">
    <property type="nucleotide sequence ID" value="NZ_CP120367.1"/>
</dbReference>
<organism evidence="1 2">
    <name type="scientific">Sinorhizobium numidicum</name>
    <dbReference type="NCBI Taxonomy" id="680248"/>
    <lineage>
        <taxon>Bacteria</taxon>
        <taxon>Pseudomonadati</taxon>
        <taxon>Pseudomonadota</taxon>
        <taxon>Alphaproteobacteria</taxon>
        <taxon>Hyphomicrobiales</taxon>
        <taxon>Rhizobiaceae</taxon>
        <taxon>Sinorhizobium/Ensifer group</taxon>
        <taxon>Sinorhizobium</taxon>
    </lineage>
</organism>
<dbReference type="Proteomes" id="UP001235547">
    <property type="component" value="Chromosome 2"/>
</dbReference>
<evidence type="ECO:0000313" key="2">
    <source>
        <dbReference type="Proteomes" id="UP001235547"/>
    </source>
</evidence>
<keyword evidence="2" id="KW-1185">Reference proteome</keyword>
<reference evidence="1 2" key="1">
    <citation type="submission" date="2023-03" db="EMBL/GenBank/DDBJ databases">
        <authorList>
            <person name="Kaur S."/>
            <person name="Espinosa-Saiz D."/>
            <person name="Velazquez E."/>
            <person name="Menendez E."/>
            <person name="diCenzo G.C."/>
        </authorList>
    </citation>
    <scope>NUCLEOTIDE SEQUENCE [LARGE SCALE GENOMIC DNA]</scope>
    <source>
        <strain evidence="1 2">LMG 27395</strain>
    </source>
</reference>
<proteinExistence type="predicted"/>